<reference evidence="4 5" key="1">
    <citation type="submission" date="2016-02" db="EMBL/GenBank/DDBJ databases">
        <authorList>
            <person name="Wen L."/>
            <person name="He K."/>
            <person name="Yang H."/>
        </authorList>
    </citation>
    <scope>NUCLEOTIDE SEQUENCE [LARGE SCALE GENOMIC DNA]</scope>
    <source>
        <strain evidence="4 5">DSM 22607</strain>
    </source>
</reference>
<dbReference type="PATRIC" id="fig|626937.4.peg.857"/>
<dbReference type="PANTHER" id="PTHR44196:SF2">
    <property type="entry name" value="SHORT-CHAIN DEHYDROGENASE-RELATED"/>
    <property type="match status" value="1"/>
</dbReference>
<dbReference type="SUPFAM" id="SSF51735">
    <property type="entry name" value="NAD(P)-binding Rossmann-fold domains"/>
    <property type="match status" value="1"/>
</dbReference>
<accession>A0A136Q6E4</accession>
<dbReference type="Gene3D" id="3.40.50.720">
    <property type="entry name" value="NAD(P)-binding Rossmann-like Domain"/>
    <property type="match status" value="1"/>
</dbReference>
<dbReference type="Proteomes" id="UP000070366">
    <property type="component" value="Unassembled WGS sequence"/>
</dbReference>
<evidence type="ECO:0000256" key="2">
    <source>
        <dbReference type="ARBA" id="ARBA00023002"/>
    </source>
</evidence>
<dbReference type="Pfam" id="PF00106">
    <property type="entry name" value="adh_short"/>
    <property type="match status" value="1"/>
</dbReference>
<dbReference type="STRING" id="626937.HMPREF3293_00872"/>
<gene>
    <name evidence="4" type="ORF">HMPREF3293_00872</name>
</gene>
<organism evidence="4 5">
    <name type="scientific">Christensenella minuta</name>
    <dbReference type="NCBI Taxonomy" id="626937"/>
    <lineage>
        <taxon>Bacteria</taxon>
        <taxon>Bacillati</taxon>
        <taxon>Bacillota</taxon>
        <taxon>Clostridia</taxon>
        <taxon>Christensenellales</taxon>
        <taxon>Christensenellaceae</taxon>
        <taxon>Christensenella</taxon>
    </lineage>
</organism>
<dbReference type="PRINTS" id="PR00081">
    <property type="entry name" value="GDHRDH"/>
</dbReference>
<dbReference type="GO" id="GO:0016491">
    <property type="term" value="F:oxidoreductase activity"/>
    <property type="evidence" value="ECO:0007669"/>
    <property type="project" value="UniProtKB-KW"/>
</dbReference>
<keyword evidence="2" id="KW-0560">Oxidoreductase</keyword>
<evidence type="ECO:0000313" key="5">
    <source>
        <dbReference type="Proteomes" id="UP000070366"/>
    </source>
</evidence>
<dbReference type="PIRSF" id="PIRSF000126">
    <property type="entry name" value="11-beta-HSD1"/>
    <property type="match status" value="1"/>
</dbReference>
<protein>
    <submittedName>
        <fullName evidence="4">Oxidoreductase, short chain dehydrogenase/reductase family protein</fullName>
    </submittedName>
</protein>
<dbReference type="AlphaFoldDB" id="A0A136Q6E4"/>
<evidence type="ECO:0000256" key="3">
    <source>
        <dbReference type="RuleBase" id="RU000363"/>
    </source>
</evidence>
<comment type="caution">
    <text evidence="4">The sequence shown here is derived from an EMBL/GenBank/DDBJ whole genome shotgun (WGS) entry which is preliminary data.</text>
</comment>
<dbReference type="InterPro" id="IPR002347">
    <property type="entry name" value="SDR_fam"/>
</dbReference>
<dbReference type="EMBL" id="LSZW01000047">
    <property type="protein sequence ID" value="KXK66136.1"/>
    <property type="molecule type" value="Genomic_DNA"/>
</dbReference>
<evidence type="ECO:0000313" key="4">
    <source>
        <dbReference type="EMBL" id="KXK66136.1"/>
    </source>
</evidence>
<dbReference type="GO" id="GO:0016020">
    <property type="term" value="C:membrane"/>
    <property type="evidence" value="ECO:0007669"/>
    <property type="project" value="TreeGrafter"/>
</dbReference>
<name>A0A136Q6E4_9FIRM</name>
<evidence type="ECO:0000256" key="1">
    <source>
        <dbReference type="ARBA" id="ARBA00006484"/>
    </source>
</evidence>
<dbReference type="PRINTS" id="PR00080">
    <property type="entry name" value="SDRFAMILY"/>
</dbReference>
<comment type="similarity">
    <text evidence="1 3">Belongs to the short-chain dehydrogenases/reductases (SDR) family.</text>
</comment>
<sequence>MQAARPNTRETVRFSAVICKTAIKTQQEEAMKALITGASSGIGRDIAYELAGRGCDLIISARREERLLALKEKIPANVRVITADLSKQEECLRLYEETRGEDVDILINNAGYGVFGAFDETVLSQEISMLDVNIFSVHILTKLFLKDFIQKDSGYILNVASSAGFMPGPLFASYYASKAYVLRLSQGIHEELRKAGRNVYIGALCPGPVDTEFNATAGVRFGMNGLSSEYVAKYAVRKMFGGKTVIVPGAVMKAAHFFSKLLPDSIVAKMAYGIQKGKQGK</sequence>
<proteinExistence type="inferred from homology"/>
<dbReference type="CDD" id="cd05233">
    <property type="entry name" value="SDR_c"/>
    <property type="match status" value="1"/>
</dbReference>
<keyword evidence="5" id="KW-1185">Reference proteome</keyword>
<dbReference type="PANTHER" id="PTHR44196">
    <property type="entry name" value="DEHYDROGENASE/REDUCTASE SDR FAMILY MEMBER 7B"/>
    <property type="match status" value="1"/>
</dbReference>
<dbReference type="InterPro" id="IPR036291">
    <property type="entry name" value="NAD(P)-bd_dom_sf"/>
</dbReference>